<keyword evidence="2" id="KW-0472">Membrane</keyword>
<evidence type="ECO:0000256" key="1">
    <source>
        <dbReference type="SAM" id="MobiDB-lite"/>
    </source>
</evidence>
<dbReference type="RefSeq" id="WP_388114816.1">
    <property type="nucleotide sequence ID" value="NZ_JBIAHM010000023.1"/>
</dbReference>
<comment type="caution">
    <text evidence="3">The sequence shown here is derived from an EMBL/GenBank/DDBJ whole genome shotgun (WGS) entry which is preliminary data.</text>
</comment>
<gene>
    <name evidence="3" type="ORF">ACFYNQ_47230</name>
</gene>
<feature type="transmembrane region" description="Helical" evidence="2">
    <location>
        <begin position="31"/>
        <end position="52"/>
    </location>
</feature>
<accession>A0ABW6MKN3</accession>
<feature type="region of interest" description="Disordered" evidence="1">
    <location>
        <begin position="1"/>
        <end position="26"/>
    </location>
</feature>
<reference evidence="3 4" key="1">
    <citation type="submission" date="2024-10" db="EMBL/GenBank/DDBJ databases">
        <title>The Natural Products Discovery Center: Release of the First 8490 Sequenced Strains for Exploring Actinobacteria Biosynthetic Diversity.</title>
        <authorList>
            <person name="Kalkreuter E."/>
            <person name="Kautsar S.A."/>
            <person name="Yang D."/>
            <person name="Bader C.D."/>
            <person name="Teijaro C.N."/>
            <person name="Fluegel L."/>
            <person name="Davis C.M."/>
            <person name="Simpson J.R."/>
            <person name="Lauterbach L."/>
            <person name="Steele A.D."/>
            <person name="Gui C."/>
            <person name="Meng S."/>
            <person name="Li G."/>
            <person name="Viehrig K."/>
            <person name="Ye F."/>
            <person name="Su P."/>
            <person name="Kiefer A.F."/>
            <person name="Nichols A."/>
            <person name="Cepeda A.J."/>
            <person name="Yan W."/>
            <person name="Fan B."/>
            <person name="Jiang Y."/>
            <person name="Adhikari A."/>
            <person name="Zheng C.-J."/>
            <person name="Schuster L."/>
            <person name="Cowan T.M."/>
            <person name="Smanski M.J."/>
            <person name="Chevrette M.G."/>
            <person name="De Carvalho L.P.S."/>
            <person name="Shen B."/>
        </authorList>
    </citation>
    <scope>NUCLEOTIDE SEQUENCE [LARGE SCALE GENOMIC DNA]</scope>
    <source>
        <strain evidence="3 4">NPDC006488</strain>
    </source>
</reference>
<keyword evidence="4" id="KW-1185">Reference proteome</keyword>
<sequence>MTDTDLPPMPPMPPVPPNDPPRPAKKSRTHLVIIGSAAAVIAAVVATGVVVVQSGGVGTKPATTAESNVDNTDAVTADAPDPGPTYSQVDADSFAVGLKTTARQCFGTAGCTVTVEPDLTFLGDSEGIDPDAVYEITYEIHGDESGPVIETAELSNRTNLNYTPSVISTASAGTEVTADITDVSLQGG</sequence>
<evidence type="ECO:0000313" key="4">
    <source>
        <dbReference type="Proteomes" id="UP001601303"/>
    </source>
</evidence>
<keyword evidence="2" id="KW-1133">Transmembrane helix</keyword>
<name>A0ABW6MKN3_9ACTN</name>
<evidence type="ECO:0000313" key="3">
    <source>
        <dbReference type="EMBL" id="MFE9606118.1"/>
    </source>
</evidence>
<dbReference type="EMBL" id="JBIAHM010000023">
    <property type="protein sequence ID" value="MFE9606118.1"/>
    <property type="molecule type" value="Genomic_DNA"/>
</dbReference>
<protein>
    <submittedName>
        <fullName evidence="3">Uncharacterized protein</fullName>
    </submittedName>
</protein>
<dbReference type="Proteomes" id="UP001601303">
    <property type="component" value="Unassembled WGS sequence"/>
</dbReference>
<proteinExistence type="predicted"/>
<organism evidence="3 4">
    <name type="scientific">Streptomyces hokutonensis</name>
    <dbReference type="NCBI Taxonomy" id="1306990"/>
    <lineage>
        <taxon>Bacteria</taxon>
        <taxon>Bacillati</taxon>
        <taxon>Actinomycetota</taxon>
        <taxon>Actinomycetes</taxon>
        <taxon>Kitasatosporales</taxon>
        <taxon>Streptomycetaceae</taxon>
        <taxon>Streptomyces</taxon>
    </lineage>
</organism>
<feature type="compositionally biased region" description="Pro residues" evidence="1">
    <location>
        <begin position="7"/>
        <end position="21"/>
    </location>
</feature>
<evidence type="ECO:0000256" key="2">
    <source>
        <dbReference type="SAM" id="Phobius"/>
    </source>
</evidence>
<keyword evidence="2" id="KW-0812">Transmembrane</keyword>